<dbReference type="EMBL" id="DVGC01000035">
    <property type="protein sequence ID" value="HIR05613.1"/>
    <property type="molecule type" value="Genomic_DNA"/>
</dbReference>
<accession>A0A9D1A4I2</accession>
<dbReference type="SMART" id="SM00420">
    <property type="entry name" value="HTH_DEOR"/>
    <property type="match status" value="1"/>
</dbReference>
<evidence type="ECO:0000256" key="2">
    <source>
        <dbReference type="ARBA" id="ARBA00023163"/>
    </source>
</evidence>
<reference evidence="4" key="2">
    <citation type="journal article" date="2021" name="PeerJ">
        <title>Extensive microbial diversity within the chicken gut microbiome revealed by metagenomics and culture.</title>
        <authorList>
            <person name="Gilroy R."/>
            <person name="Ravi A."/>
            <person name="Getino M."/>
            <person name="Pursley I."/>
            <person name="Horton D.L."/>
            <person name="Alikhan N.F."/>
            <person name="Baker D."/>
            <person name="Gharbi K."/>
            <person name="Hall N."/>
            <person name="Watson M."/>
            <person name="Adriaenssens E.M."/>
            <person name="Foster-Nyarko E."/>
            <person name="Jarju S."/>
            <person name="Secka A."/>
            <person name="Antonio M."/>
            <person name="Oren A."/>
            <person name="Chaudhuri R.R."/>
            <person name="La Ragione R."/>
            <person name="Hildebrand F."/>
            <person name="Pallen M.J."/>
        </authorList>
    </citation>
    <scope>NUCLEOTIDE SEQUENCE</scope>
    <source>
        <strain evidence="4">CHK180-2868</strain>
    </source>
</reference>
<dbReference type="PROSITE" id="PS51000">
    <property type="entry name" value="HTH_DEOR_2"/>
    <property type="match status" value="1"/>
</dbReference>
<dbReference type="PANTHER" id="PTHR30363:SF60">
    <property type="entry name" value="HTH-TYPE TRANSCRIPTIONAL REGULATOR IOLR"/>
    <property type="match status" value="1"/>
</dbReference>
<protein>
    <submittedName>
        <fullName evidence="4">DeoR/GlpR transcriptional regulator</fullName>
    </submittedName>
</protein>
<dbReference type="GO" id="GO:0003700">
    <property type="term" value="F:DNA-binding transcription factor activity"/>
    <property type="evidence" value="ECO:0007669"/>
    <property type="project" value="InterPro"/>
</dbReference>
<dbReference type="InterPro" id="IPR014036">
    <property type="entry name" value="DeoR-like_C"/>
</dbReference>
<name>A0A9D1A4I2_9FIRM</name>
<dbReference type="Pfam" id="PF08220">
    <property type="entry name" value="HTH_DeoR"/>
    <property type="match status" value="1"/>
</dbReference>
<comment type="caution">
    <text evidence="4">The sequence shown here is derived from an EMBL/GenBank/DDBJ whole genome shotgun (WGS) entry which is preliminary data.</text>
</comment>
<dbReference type="SMART" id="SM01134">
    <property type="entry name" value="DeoRC"/>
    <property type="match status" value="1"/>
</dbReference>
<evidence type="ECO:0000313" key="4">
    <source>
        <dbReference type="EMBL" id="HIR05613.1"/>
    </source>
</evidence>
<sequence>MKSEKLLEMEEYIRFRQTISLKELQEHFNISINTVRRYIAVLLEQNSDFQKVYGGITVKNPQRSSLSPYPNYGEIPQMSEKHRLCKYAASQIQAYDIVYIDNGTSVSFIPYYIPDELPLTIVTNSVSIVNSVIKKSNITLVMLPGILNRSTMSFTGESSAQQLETYNIIKAFLSCVGFSLNAGATSFSVEEYKIKSMAVQKAQQVFLLADHSKIGRSTLMTYCPTSKVNTLVTDLPLSGEYEETFKKYGNQIAVV</sequence>
<gene>
    <name evidence="4" type="ORF">IAB28_06570</name>
</gene>
<dbReference type="SUPFAM" id="SSF100950">
    <property type="entry name" value="NagB/RpiA/CoA transferase-like"/>
    <property type="match status" value="1"/>
</dbReference>
<dbReference type="InterPro" id="IPR050313">
    <property type="entry name" value="Carb_Metab_HTH_regulators"/>
</dbReference>
<reference evidence="4" key="1">
    <citation type="submission" date="2020-10" db="EMBL/GenBank/DDBJ databases">
        <authorList>
            <person name="Gilroy R."/>
        </authorList>
    </citation>
    <scope>NUCLEOTIDE SEQUENCE</scope>
    <source>
        <strain evidence="4">CHK180-2868</strain>
    </source>
</reference>
<dbReference type="AlphaFoldDB" id="A0A9D1A4I2"/>
<dbReference type="SUPFAM" id="SSF46785">
    <property type="entry name" value="Winged helix' DNA-binding domain"/>
    <property type="match status" value="1"/>
</dbReference>
<keyword evidence="1" id="KW-0805">Transcription regulation</keyword>
<dbReference type="InterPro" id="IPR036390">
    <property type="entry name" value="WH_DNA-bd_sf"/>
</dbReference>
<keyword evidence="2" id="KW-0804">Transcription</keyword>
<dbReference type="Pfam" id="PF00455">
    <property type="entry name" value="DeoRC"/>
    <property type="match status" value="1"/>
</dbReference>
<evidence type="ECO:0000313" key="5">
    <source>
        <dbReference type="Proteomes" id="UP000824250"/>
    </source>
</evidence>
<dbReference type="Proteomes" id="UP000824250">
    <property type="component" value="Unassembled WGS sequence"/>
</dbReference>
<feature type="domain" description="HTH deoR-type" evidence="3">
    <location>
        <begin position="2"/>
        <end position="58"/>
    </location>
</feature>
<dbReference type="InterPro" id="IPR037171">
    <property type="entry name" value="NagB/RpiA_transferase-like"/>
</dbReference>
<evidence type="ECO:0000259" key="3">
    <source>
        <dbReference type="PROSITE" id="PS51000"/>
    </source>
</evidence>
<evidence type="ECO:0000256" key="1">
    <source>
        <dbReference type="ARBA" id="ARBA00023015"/>
    </source>
</evidence>
<dbReference type="PANTHER" id="PTHR30363">
    <property type="entry name" value="HTH-TYPE TRANSCRIPTIONAL REGULATOR SRLR-RELATED"/>
    <property type="match status" value="1"/>
</dbReference>
<dbReference type="InterPro" id="IPR001034">
    <property type="entry name" value="DeoR_HTH"/>
</dbReference>
<organism evidence="4 5">
    <name type="scientific">Candidatus Copromonas faecavium</name>
    <name type="common">nom. illeg.</name>
    <dbReference type="NCBI Taxonomy" id="2840740"/>
    <lineage>
        <taxon>Bacteria</taxon>
        <taxon>Bacillati</taxon>
        <taxon>Bacillota</taxon>
        <taxon>Clostridia</taxon>
        <taxon>Lachnospirales</taxon>
        <taxon>Lachnospiraceae</taxon>
        <taxon>Candidatus Copromonas (nom. illeg.)</taxon>
    </lineage>
</organism>
<proteinExistence type="predicted"/>